<protein>
    <submittedName>
        <fullName evidence="1">Uncharacterized protein</fullName>
    </submittedName>
</protein>
<name>A0ABN9EF70_9NEOB</name>
<reference evidence="1" key="1">
    <citation type="submission" date="2023-05" db="EMBL/GenBank/DDBJ databases">
        <authorList>
            <person name="Stuckert A."/>
        </authorList>
    </citation>
    <scope>NUCLEOTIDE SEQUENCE</scope>
</reference>
<gene>
    <name evidence="1" type="ORF">SPARVUS_LOCUS9792661</name>
</gene>
<comment type="caution">
    <text evidence="1">The sequence shown here is derived from an EMBL/GenBank/DDBJ whole genome shotgun (WGS) entry which is preliminary data.</text>
</comment>
<evidence type="ECO:0000313" key="2">
    <source>
        <dbReference type="Proteomes" id="UP001162483"/>
    </source>
</evidence>
<dbReference type="EMBL" id="CATNWA010015432">
    <property type="protein sequence ID" value="CAI9583348.1"/>
    <property type="molecule type" value="Genomic_DNA"/>
</dbReference>
<sequence>LQVQTLSPPSCPGQFLVFSTITLNDNCAVMQHSTHMNFLAFFLDR</sequence>
<keyword evidence="2" id="KW-1185">Reference proteome</keyword>
<organism evidence="1 2">
    <name type="scientific">Staurois parvus</name>
    <dbReference type="NCBI Taxonomy" id="386267"/>
    <lineage>
        <taxon>Eukaryota</taxon>
        <taxon>Metazoa</taxon>
        <taxon>Chordata</taxon>
        <taxon>Craniata</taxon>
        <taxon>Vertebrata</taxon>
        <taxon>Euteleostomi</taxon>
        <taxon>Amphibia</taxon>
        <taxon>Batrachia</taxon>
        <taxon>Anura</taxon>
        <taxon>Neobatrachia</taxon>
        <taxon>Ranoidea</taxon>
        <taxon>Ranidae</taxon>
        <taxon>Staurois</taxon>
    </lineage>
</organism>
<proteinExistence type="predicted"/>
<feature type="non-terminal residue" evidence="1">
    <location>
        <position position="1"/>
    </location>
</feature>
<dbReference type="Proteomes" id="UP001162483">
    <property type="component" value="Unassembled WGS sequence"/>
</dbReference>
<accession>A0ABN9EF70</accession>
<evidence type="ECO:0000313" key="1">
    <source>
        <dbReference type="EMBL" id="CAI9583348.1"/>
    </source>
</evidence>